<dbReference type="AlphaFoldDB" id="A0A3N6NTJ7"/>
<proteinExistence type="predicted"/>
<evidence type="ECO:0000259" key="1">
    <source>
        <dbReference type="Pfam" id="PF13581"/>
    </source>
</evidence>
<dbReference type="CDD" id="cd16936">
    <property type="entry name" value="HATPase_RsbW-like"/>
    <property type="match status" value="1"/>
</dbReference>
<keyword evidence="2" id="KW-0547">Nucleotide-binding</keyword>
<keyword evidence="2" id="KW-0067">ATP-binding</keyword>
<dbReference type="SUPFAM" id="SSF55874">
    <property type="entry name" value="ATPase domain of HSP90 chaperone/DNA topoisomerase II/histidine kinase"/>
    <property type="match status" value="1"/>
</dbReference>
<dbReference type="EMBL" id="RCBY01000213">
    <property type="protein sequence ID" value="RQH28314.1"/>
    <property type="molecule type" value="Genomic_DNA"/>
</dbReference>
<name>A0A3N6NTJ7_9CYAN</name>
<dbReference type="OrthoDB" id="9792240at2"/>
<dbReference type="InterPro" id="IPR036890">
    <property type="entry name" value="HATPase_C_sf"/>
</dbReference>
<protein>
    <submittedName>
        <fullName evidence="2">ATP-binding protein</fullName>
    </submittedName>
</protein>
<sequence length="140" mass="15468">MKPLIVSANLDSLGKIGQYIMSAGKEAGLEKKASYKLRLAVDEIATNIITHGYDKAGLAGDISVQAEINEHNLTVYIEDTAIPYDPTQAEMVTEETLQQTLDKRPIGGLGIYLAKDSVDKFMYKRVGDRNRNILVVNQVR</sequence>
<comment type="caution">
    <text evidence="2">The sequence shown here is derived from an EMBL/GenBank/DDBJ whole genome shotgun (WGS) entry which is preliminary data.</text>
</comment>
<dbReference type="RefSeq" id="WP_124146753.1">
    <property type="nucleotide sequence ID" value="NZ_CAWOKI010000192.1"/>
</dbReference>
<dbReference type="Proteomes" id="UP000269154">
    <property type="component" value="Unassembled WGS sequence"/>
</dbReference>
<reference evidence="2 3" key="1">
    <citation type="journal article" date="2018" name="ACS Chem. Biol.">
        <title>Ketoreductase domain dysfunction expands chemodiversity: malyngamide biosynthesis in the cyanobacterium Okeania hirsuta.</title>
        <authorList>
            <person name="Moss N.A."/>
            <person name="Leao T."/>
            <person name="Rankin M."/>
            <person name="McCullough T.M."/>
            <person name="Qu P."/>
            <person name="Korobeynikov A."/>
            <person name="Smith J.L."/>
            <person name="Gerwick L."/>
            <person name="Gerwick W.H."/>
        </authorList>
    </citation>
    <scope>NUCLEOTIDE SEQUENCE [LARGE SCALE GENOMIC DNA]</scope>
    <source>
        <strain evidence="2 3">PAB10Feb10-1</strain>
    </source>
</reference>
<keyword evidence="3" id="KW-1185">Reference proteome</keyword>
<dbReference type="Pfam" id="PF13581">
    <property type="entry name" value="HATPase_c_2"/>
    <property type="match status" value="1"/>
</dbReference>
<gene>
    <name evidence="2" type="ORF">D5R40_25805</name>
</gene>
<organism evidence="2 3">
    <name type="scientific">Okeania hirsuta</name>
    <dbReference type="NCBI Taxonomy" id="1458930"/>
    <lineage>
        <taxon>Bacteria</taxon>
        <taxon>Bacillati</taxon>
        <taxon>Cyanobacteriota</taxon>
        <taxon>Cyanophyceae</taxon>
        <taxon>Oscillatoriophycideae</taxon>
        <taxon>Oscillatoriales</taxon>
        <taxon>Microcoleaceae</taxon>
        <taxon>Okeania</taxon>
    </lineage>
</organism>
<dbReference type="InterPro" id="IPR003594">
    <property type="entry name" value="HATPase_dom"/>
</dbReference>
<dbReference type="GO" id="GO:0005524">
    <property type="term" value="F:ATP binding"/>
    <property type="evidence" value="ECO:0007669"/>
    <property type="project" value="UniProtKB-KW"/>
</dbReference>
<evidence type="ECO:0000313" key="2">
    <source>
        <dbReference type="EMBL" id="RQH28314.1"/>
    </source>
</evidence>
<feature type="domain" description="Histidine kinase/HSP90-like ATPase" evidence="1">
    <location>
        <begin position="6"/>
        <end position="130"/>
    </location>
</feature>
<evidence type="ECO:0000313" key="3">
    <source>
        <dbReference type="Proteomes" id="UP000269154"/>
    </source>
</evidence>
<accession>A0A3N6NTJ7</accession>
<dbReference type="Gene3D" id="3.30.565.10">
    <property type="entry name" value="Histidine kinase-like ATPase, C-terminal domain"/>
    <property type="match status" value="1"/>
</dbReference>